<evidence type="ECO:0008006" key="7">
    <source>
        <dbReference type="Google" id="ProtNLM"/>
    </source>
</evidence>
<proteinExistence type="predicted"/>
<evidence type="ECO:0000256" key="2">
    <source>
        <dbReference type="ARBA" id="ARBA00022679"/>
    </source>
</evidence>
<organism evidence="6">
    <name type="scientific">Octactis speculum</name>
    <dbReference type="NCBI Taxonomy" id="3111310"/>
    <lineage>
        <taxon>Eukaryota</taxon>
        <taxon>Sar</taxon>
        <taxon>Stramenopiles</taxon>
        <taxon>Ochrophyta</taxon>
        <taxon>Dictyochophyceae</taxon>
        <taxon>Dictyochales</taxon>
        <taxon>Dictyochaceae</taxon>
        <taxon>Octactis</taxon>
    </lineage>
</organism>
<evidence type="ECO:0000256" key="5">
    <source>
        <dbReference type="ARBA" id="ARBA00022840"/>
    </source>
</evidence>
<gene>
    <name evidence="6" type="ORF">DSPE1174_LOCUS20395</name>
</gene>
<dbReference type="PANTHER" id="PTHR24355:SF18">
    <property type="entry name" value="G PROTEIN-COUPLED RECEPTOR KINASE"/>
    <property type="match status" value="1"/>
</dbReference>
<evidence type="ECO:0000256" key="3">
    <source>
        <dbReference type="ARBA" id="ARBA00022741"/>
    </source>
</evidence>
<evidence type="ECO:0000256" key="4">
    <source>
        <dbReference type="ARBA" id="ARBA00022777"/>
    </source>
</evidence>
<evidence type="ECO:0000313" key="6">
    <source>
        <dbReference type="EMBL" id="CAD9448291.1"/>
    </source>
</evidence>
<dbReference type="InterPro" id="IPR011009">
    <property type="entry name" value="Kinase-like_dom_sf"/>
</dbReference>
<reference evidence="6" key="1">
    <citation type="submission" date="2021-01" db="EMBL/GenBank/DDBJ databases">
        <authorList>
            <person name="Corre E."/>
            <person name="Pelletier E."/>
            <person name="Niang G."/>
            <person name="Scheremetjew M."/>
            <person name="Finn R."/>
            <person name="Kale V."/>
            <person name="Holt S."/>
            <person name="Cochrane G."/>
            <person name="Meng A."/>
            <person name="Brown T."/>
            <person name="Cohen L."/>
        </authorList>
    </citation>
    <scope>NUCLEOTIDE SEQUENCE</scope>
    <source>
        <strain evidence="6">CCMP1381</strain>
    </source>
</reference>
<evidence type="ECO:0000256" key="1">
    <source>
        <dbReference type="ARBA" id="ARBA00022527"/>
    </source>
</evidence>
<keyword evidence="3" id="KW-0547">Nucleotide-binding</keyword>
<dbReference type="Gene3D" id="1.10.510.10">
    <property type="entry name" value="Transferase(Phosphotransferase) domain 1"/>
    <property type="match status" value="1"/>
</dbReference>
<protein>
    <recommendedName>
        <fullName evidence="7">AGC-kinase C-terminal domain-containing protein</fullName>
    </recommendedName>
</protein>
<dbReference type="SUPFAM" id="SSF56112">
    <property type="entry name" value="Protein kinase-like (PK-like)"/>
    <property type="match status" value="1"/>
</dbReference>
<keyword evidence="2" id="KW-0808">Transferase</keyword>
<keyword evidence="5" id="KW-0067">ATP-binding</keyword>
<sequence>MWYEKQDDAQKISKDSCCIDLAVKNMPVTFPEGVTADPDLEDVCRGLLEKDPRIRLGSENPNEIRQHTYFKNAKIGLIEMEQVPPPFIPGKDINTQSQQDIGEFDEDTSKVTDDDDSALQSWNFVSSSAFNREVIAFLENRELQELDSATTPEKNGSCCIVC</sequence>
<dbReference type="PANTHER" id="PTHR24355">
    <property type="entry name" value="G PROTEIN-COUPLED RECEPTOR KINASE/RIBOSOMAL PROTEIN S6 KINASE"/>
    <property type="match status" value="1"/>
</dbReference>
<name>A0A7S2GEB2_9STRA</name>
<dbReference type="Gene3D" id="3.30.200.20">
    <property type="entry name" value="Phosphorylase Kinase, domain 1"/>
    <property type="match status" value="1"/>
</dbReference>
<keyword evidence="4" id="KW-0418">Kinase</keyword>
<dbReference type="GO" id="GO:0005524">
    <property type="term" value="F:ATP binding"/>
    <property type="evidence" value="ECO:0007669"/>
    <property type="project" value="UniProtKB-KW"/>
</dbReference>
<dbReference type="AlphaFoldDB" id="A0A7S2GEB2"/>
<accession>A0A7S2GEB2</accession>
<keyword evidence="1" id="KW-0723">Serine/threonine-protein kinase</keyword>
<dbReference type="GO" id="GO:0004674">
    <property type="term" value="F:protein serine/threonine kinase activity"/>
    <property type="evidence" value="ECO:0007669"/>
    <property type="project" value="UniProtKB-KW"/>
</dbReference>
<dbReference type="EMBL" id="HBGS01039603">
    <property type="protein sequence ID" value="CAD9448291.1"/>
    <property type="molecule type" value="Transcribed_RNA"/>
</dbReference>